<feature type="compositionally biased region" description="Low complexity" evidence="2">
    <location>
        <begin position="1"/>
        <end position="34"/>
    </location>
</feature>
<sequence length="383" mass="41926">MRKATAASRYASYDSPSPSPSPRRVGTGTGAAATPGYGSRAIVAARSGRGLRGQEAQPPQHGNLGSVLRRLISMDKKPGKNLPVPPAAATAAAAKNNGGGKLPGLSRKLFQKGASSEPKKKALTEVKNGGNSNTRTLAMVLRSERELLTQSKEQEDEIAALRLQLEQKDMEVQTHPHPPPLSSASPRIPMWAYFDCDEQVERLKDLCLRQREEIRTLKDAVLFPDTQPDRHLRDEISTLTGQIQCLAEELAQVKADKHTPKSCFDDGYCSSPRTPVLNEETAFSLECSIGEDDTPNYGSPDEMFSKDLNPCLTPCISKSKSEEYEKSISSHRSGRKAGPDSLSCSSRSRPMSKSSDHHKPTSGSNSKRRVYRSDQDKIHQNLF</sequence>
<feature type="region of interest" description="Disordered" evidence="2">
    <location>
        <begin position="1"/>
        <end position="64"/>
    </location>
</feature>
<evidence type="ECO:0000313" key="4">
    <source>
        <dbReference type="Proteomes" id="UP000006038"/>
    </source>
</evidence>
<feature type="coiled-coil region" evidence="1">
    <location>
        <begin position="200"/>
        <end position="256"/>
    </location>
</feature>
<name>J3LSV9_ORYBR</name>
<organism evidence="3">
    <name type="scientific">Oryza brachyantha</name>
    <name type="common">malo sina</name>
    <dbReference type="NCBI Taxonomy" id="4533"/>
    <lineage>
        <taxon>Eukaryota</taxon>
        <taxon>Viridiplantae</taxon>
        <taxon>Streptophyta</taxon>
        <taxon>Embryophyta</taxon>
        <taxon>Tracheophyta</taxon>
        <taxon>Spermatophyta</taxon>
        <taxon>Magnoliopsida</taxon>
        <taxon>Liliopsida</taxon>
        <taxon>Poales</taxon>
        <taxon>Poaceae</taxon>
        <taxon>BOP clade</taxon>
        <taxon>Oryzoideae</taxon>
        <taxon>Oryzeae</taxon>
        <taxon>Oryzinae</taxon>
        <taxon>Oryza</taxon>
    </lineage>
</organism>
<reference evidence="3" key="1">
    <citation type="journal article" date="2013" name="Nat. Commun.">
        <title>Whole-genome sequencing of Oryza brachyantha reveals mechanisms underlying Oryza genome evolution.</title>
        <authorList>
            <person name="Chen J."/>
            <person name="Huang Q."/>
            <person name="Gao D."/>
            <person name="Wang J."/>
            <person name="Lang Y."/>
            <person name="Liu T."/>
            <person name="Li B."/>
            <person name="Bai Z."/>
            <person name="Luis Goicoechea J."/>
            <person name="Liang C."/>
            <person name="Chen C."/>
            <person name="Zhang W."/>
            <person name="Sun S."/>
            <person name="Liao Y."/>
            <person name="Zhang X."/>
            <person name="Yang L."/>
            <person name="Song C."/>
            <person name="Wang M."/>
            <person name="Shi J."/>
            <person name="Liu G."/>
            <person name="Liu J."/>
            <person name="Zhou H."/>
            <person name="Zhou W."/>
            <person name="Yu Q."/>
            <person name="An N."/>
            <person name="Chen Y."/>
            <person name="Cai Q."/>
            <person name="Wang B."/>
            <person name="Liu B."/>
            <person name="Min J."/>
            <person name="Huang Y."/>
            <person name="Wu H."/>
            <person name="Li Z."/>
            <person name="Zhang Y."/>
            <person name="Yin Y."/>
            <person name="Song W."/>
            <person name="Jiang J."/>
            <person name="Jackson S.A."/>
            <person name="Wing R.A."/>
            <person name="Wang J."/>
            <person name="Chen M."/>
        </authorList>
    </citation>
    <scope>NUCLEOTIDE SEQUENCE [LARGE SCALE GENOMIC DNA]</scope>
    <source>
        <strain evidence="3">cv. IRGC 101232</strain>
    </source>
</reference>
<dbReference type="Proteomes" id="UP000006038">
    <property type="component" value="Chromosome 3"/>
</dbReference>
<dbReference type="PANTHER" id="PTHR35493">
    <property type="entry name" value="STRUCTURAL MAINTENANCE OF CHROMOSOMES PROTEIN"/>
    <property type="match status" value="1"/>
</dbReference>
<protein>
    <submittedName>
        <fullName evidence="3">Uncharacterized protein</fullName>
    </submittedName>
</protein>
<evidence type="ECO:0000256" key="1">
    <source>
        <dbReference type="SAM" id="Coils"/>
    </source>
</evidence>
<evidence type="ECO:0000313" key="3">
    <source>
        <dbReference type="EnsemblPlants" id="OB03G41350.1"/>
    </source>
</evidence>
<dbReference type="EnsemblPlants" id="OB03G41350.1">
    <property type="protein sequence ID" value="OB03G41350.1"/>
    <property type="gene ID" value="OB03G41350"/>
</dbReference>
<proteinExistence type="predicted"/>
<dbReference type="PANTHER" id="PTHR35493:SF1">
    <property type="entry name" value="STRUCTURAL MAINTENANCE OF CHROMOSOMES PROTEIN"/>
    <property type="match status" value="1"/>
</dbReference>
<reference evidence="3" key="2">
    <citation type="submission" date="2013-04" db="UniProtKB">
        <authorList>
            <consortium name="EnsemblPlants"/>
        </authorList>
    </citation>
    <scope>IDENTIFICATION</scope>
</reference>
<dbReference type="eggNOG" id="ENOG502QS7C">
    <property type="taxonomic scope" value="Eukaryota"/>
</dbReference>
<dbReference type="Gramene" id="OB03G41350.1">
    <property type="protein sequence ID" value="OB03G41350.1"/>
    <property type="gene ID" value="OB03G41350"/>
</dbReference>
<evidence type="ECO:0000256" key="2">
    <source>
        <dbReference type="SAM" id="MobiDB-lite"/>
    </source>
</evidence>
<dbReference type="OMA" id="DACNSWE"/>
<dbReference type="HOGENOM" id="CLU_057029_0_0_1"/>
<accession>J3LSV9</accession>
<feature type="region of interest" description="Disordered" evidence="2">
    <location>
        <begin position="323"/>
        <end position="383"/>
    </location>
</feature>
<keyword evidence="4" id="KW-1185">Reference proteome</keyword>
<feature type="compositionally biased region" description="Low complexity" evidence="2">
    <location>
        <begin position="341"/>
        <end position="353"/>
    </location>
</feature>
<dbReference type="AlphaFoldDB" id="J3LSV9"/>
<dbReference type="STRING" id="4533.J3LSV9"/>
<feature type="coiled-coil region" evidence="1">
    <location>
        <begin position="144"/>
        <end position="171"/>
    </location>
</feature>
<keyword evidence="1" id="KW-0175">Coiled coil</keyword>
<feature type="compositionally biased region" description="Basic and acidic residues" evidence="2">
    <location>
        <begin position="371"/>
        <end position="383"/>
    </location>
</feature>